<protein>
    <recommendedName>
        <fullName evidence="3 9">3-deoxy-D-manno-octulosonic acid transferase</fullName>
        <shortName evidence="9">Kdo transferase</shortName>
        <ecNumber evidence="2 9">2.4.99.12</ecNumber>
    </recommendedName>
    <alternativeName>
        <fullName evidence="5 9">Lipid IV(A) 3-deoxy-D-manno-octulosonic acid transferase</fullName>
    </alternativeName>
</protein>
<evidence type="ECO:0000256" key="3">
    <source>
        <dbReference type="ARBA" id="ARBA00019077"/>
    </source>
</evidence>
<dbReference type="GO" id="GO:0009245">
    <property type="term" value="P:lipid A biosynthetic process"/>
    <property type="evidence" value="ECO:0007669"/>
    <property type="project" value="TreeGrafter"/>
</dbReference>
<dbReference type="GO" id="GO:0009244">
    <property type="term" value="P:lipopolysaccharide core region biosynthetic process"/>
    <property type="evidence" value="ECO:0007669"/>
    <property type="project" value="UniProtKB-UniRule"/>
</dbReference>
<evidence type="ECO:0000313" key="11">
    <source>
        <dbReference type="EMBL" id="BAM03655.1"/>
    </source>
</evidence>
<dbReference type="EMBL" id="AP012338">
    <property type="protein sequence ID" value="BAM03655.1"/>
    <property type="molecule type" value="Genomic_DNA"/>
</dbReference>
<dbReference type="AlphaFoldDB" id="I0IEG7"/>
<evidence type="ECO:0000256" key="2">
    <source>
        <dbReference type="ARBA" id="ARBA00012621"/>
    </source>
</evidence>
<evidence type="ECO:0000313" key="12">
    <source>
        <dbReference type="Proteomes" id="UP000007881"/>
    </source>
</evidence>
<keyword evidence="9" id="KW-1003">Cell membrane</keyword>
<feature type="domain" description="3-deoxy-D-manno-octulosonic-acid transferase N-terminal" evidence="10">
    <location>
        <begin position="32"/>
        <end position="215"/>
    </location>
</feature>
<proteinExistence type="inferred from homology"/>
<evidence type="ECO:0000256" key="4">
    <source>
        <dbReference type="ARBA" id="ARBA00022679"/>
    </source>
</evidence>
<feature type="site" description="Transition state stabilizer" evidence="8">
    <location>
        <position position="135"/>
    </location>
</feature>
<comment type="similarity">
    <text evidence="9">Belongs to the glycosyltransferase group 1 family.</text>
</comment>
<evidence type="ECO:0000256" key="6">
    <source>
        <dbReference type="ARBA" id="ARBA00049183"/>
    </source>
</evidence>
<keyword evidence="9" id="KW-0472">Membrane</keyword>
<name>I0IEG7_PHYMF</name>
<reference evidence="11 12" key="1">
    <citation type="submission" date="2012-02" db="EMBL/GenBank/DDBJ databases">
        <title>Complete genome sequence of Phycisphaera mikurensis NBRC 102666.</title>
        <authorList>
            <person name="Ankai A."/>
            <person name="Hosoyama A."/>
            <person name="Terui Y."/>
            <person name="Sekine M."/>
            <person name="Fukai R."/>
            <person name="Kato Y."/>
            <person name="Nakamura S."/>
            <person name="Yamada-Narita S."/>
            <person name="Kawakoshi A."/>
            <person name="Fukunaga Y."/>
            <person name="Yamazaki S."/>
            <person name="Fujita N."/>
        </authorList>
    </citation>
    <scope>NUCLEOTIDE SEQUENCE [LARGE SCALE GENOMIC DNA]</scope>
    <source>
        <strain evidence="12">NBRC 102666 / KCTC 22515 / FYK2301M01</strain>
    </source>
</reference>
<dbReference type="Pfam" id="PF04413">
    <property type="entry name" value="Glycos_transf_N"/>
    <property type="match status" value="1"/>
</dbReference>
<gene>
    <name evidence="11" type="primary">waaA</name>
    <name evidence="11" type="synonym">kdtA</name>
    <name evidence="11" type="ordered locus">PSMK_14960</name>
</gene>
<dbReference type="HOGENOM" id="CLU_036146_2_0_0"/>
<feature type="site" description="Transition state stabilizer" evidence="8">
    <location>
        <position position="213"/>
    </location>
</feature>
<comment type="pathway">
    <text evidence="1 9">Bacterial outer membrane biogenesis; LPS core biosynthesis.</text>
</comment>
<evidence type="ECO:0000256" key="9">
    <source>
        <dbReference type="RuleBase" id="RU365103"/>
    </source>
</evidence>
<organism evidence="11 12">
    <name type="scientific">Phycisphaera mikurensis (strain NBRC 102666 / KCTC 22515 / FYK2301M01)</name>
    <dbReference type="NCBI Taxonomy" id="1142394"/>
    <lineage>
        <taxon>Bacteria</taxon>
        <taxon>Pseudomonadati</taxon>
        <taxon>Planctomycetota</taxon>
        <taxon>Phycisphaerae</taxon>
        <taxon>Phycisphaerales</taxon>
        <taxon>Phycisphaeraceae</taxon>
        <taxon>Phycisphaera</taxon>
    </lineage>
</organism>
<comment type="subcellular location">
    <subcellularLocation>
        <location evidence="9">Cell membrane</location>
    </subcellularLocation>
</comment>
<keyword evidence="4 9" id="KW-0808">Transferase</keyword>
<dbReference type="UniPathway" id="UPA00958"/>
<dbReference type="RefSeq" id="WP_014436873.1">
    <property type="nucleotide sequence ID" value="NC_017080.1"/>
</dbReference>
<dbReference type="Gene3D" id="3.40.50.2000">
    <property type="entry name" value="Glycogen Phosphorylase B"/>
    <property type="match status" value="1"/>
</dbReference>
<comment type="function">
    <text evidence="9">Involved in lipopolysaccharide (LPS) biosynthesis. Catalyzes the transfer of 3-deoxy-D-manno-octulosonate (Kdo) residue(s) from CMP-Kdo to lipid IV(A), the tetraacyldisaccharide-1,4'-bisphosphate precursor of lipid A.</text>
</comment>
<accession>I0IEG7</accession>
<dbReference type="STRING" id="1142394.PSMK_14960"/>
<comment type="catalytic activity">
    <reaction evidence="6 9">
        <text>lipid IVA (E. coli) + CMP-3-deoxy-beta-D-manno-octulosonate = alpha-Kdo-(2-&gt;6)-lipid IVA (E. coli) + CMP + H(+)</text>
        <dbReference type="Rhea" id="RHEA:28066"/>
        <dbReference type="ChEBI" id="CHEBI:15378"/>
        <dbReference type="ChEBI" id="CHEBI:58603"/>
        <dbReference type="ChEBI" id="CHEBI:60364"/>
        <dbReference type="ChEBI" id="CHEBI:60377"/>
        <dbReference type="ChEBI" id="CHEBI:85987"/>
        <dbReference type="EC" id="2.4.99.12"/>
    </reaction>
</comment>
<dbReference type="eggNOG" id="COG1519">
    <property type="taxonomic scope" value="Bacteria"/>
</dbReference>
<dbReference type="GO" id="GO:0043842">
    <property type="term" value="F:Kdo transferase activity"/>
    <property type="evidence" value="ECO:0007669"/>
    <property type="project" value="UniProtKB-EC"/>
</dbReference>
<evidence type="ECO:0000256" key="7">
    <source>
        <dbReference type="PIRSR" id="PIRSR639901-1"/>
    </source>
</evidence>
<dbReference type="PANTHER" id="PTHR42755:SF1">
    <property type="entry name" value="3-DEOXY-D-MANNO-OCTULOSONIC ACID TRANSFERASE, MITOCHONDRIAL-RELATED"/>
    <property type="match status" value="1"/>
</dbReference>
<dbReference type="SUPFAM" id="SSF53756">
    <property type="entry name" value="UDP-Glycosyltransferase/glycogen phosphorylase"/>
    <property type="match status" value="1"/>
</dbReference>
<dbReference type="OrthoDB" id="9789797at2"/>
<keyword evidence="12" id="KW-1185">Reference proteome</keyword>
<dbReference type="KEGG" id="phm:PSMK_14960"/>
<dbReference type="InterPro" id="IPR007507">
    <property type="entry name" value="Glycos_transf_N"/>
</dbReference>
<keyword evidence="11" id="KW-0328">Glycosyltransferase</keyword>
<dbReference type="Gene3D" id="3.40.50.11720">
    <property type="entry name" value="3-Deoxy-D-manno-octulosonic-acid transferase, N-terminal domain"/>
    <property type="match status" value="1"/>
</dbReference>
<dbReference type="InterPro" id="IPR039901">
    <property type="entry name" value="Kdotransferase"/>
</dbReference>
<keyword evidence="9" id="KW-0448">Lipopolysaccharide biosynthesis</keyword>
<evidence type="ECO:0000259" key="10">
    <source>
        <dbReference type="Pfam" id="PF04413"/>
    </source>
</evidence>
<evidence type="ECO:0000256" key="5">
    <source>
        <dbReference type="ARBA" id="ARBA00031445"/>
    </source>
</evidence>
<evidence type="ECO:0000256" key="1">
    <source>
        <dbReference type="ARBA" id="ARBA00004713"/>
    </source>
</evidence>
<dbReference type="PANTHER" id="PTHR42755">
    <property type="entry name" value="3-DEOXY-MANNO-OCTULOSONATE CYTIDYLYLTRANSFERASE"/>
    <property type="match status" value="1"/>
</dbReference>
<sequence>MLARDAAYAAGLLASSPLWGASLLRTGKWRTDWAGRFGRGPSGETLENAGGPRILFCAVSVGEVNALRGLVDALRSGPEPCGLVLAVTTNTGVDRAQQLYGGREGVAVVRYPLDFSWAVGRFLDAIRPDLVATVELELWPNFVAAARLRGVPVAIVNGRLSERSFRRYRLARPLVRSAFAAVAAAGVQTQAYGRRFVALGTPAERVRVLDTMKWDNAVVRAKAGVPGAAELAEAMGIDRDRPLVVAGSTGPGEPAFLLRGRPRDAQLLIAPRKPEHFAAAAAACAADGAGFGRRSTAVRGTSGVFLLDTIGELGRAYALADVAIVGRSFLGDLYGSDAMEPAALGVPTMIGPHHKDFAETVAIMRNAGGLLVTDDPASTTAELLANPTLAAEVAAAGQAVILAHQGATARHARMLRDLLPPAAGGTD</sequence>
<evidence type="ECO:0000256" key="8">
    <source>
        <dbReference type="PIRSR" id="PIRSR639901-2"/>
    </source>
</evidence>
<feature type="active site" description="Proton acceptor" evidence="7">
    <location>
        <position position="63"/>
    </location>
</feature>
<dbReference type="Proteomes" id="UP000007881">
    <property type="component" value="Chromosome"/>
</dbReference>
<dbReference type="GO" id="GO:0005886">
    <property type="term" value="C:plasma membrane"/>
    <property type="evidence" value="ECO:0007669"/>
    <property type="project" value="UniProtKB-SubCell"/>
</dbReference>
<dbReference type="EC" id="2.4.99.12" evidence="2 9"/>
<dbReference type="InterPro" id="IPR038107">
    <property type="entry name" value="Glycos_transf_N_sf"/>
</dbReference>